<comment type="caution">
    <text evidence="1">The sequence shown here is derived from an EMBL/GenBank/DDBJ whole genome shotgun (WGS) entry which is preliminary data.</text>
</comment>
<sequence length="308" mass="35138">MVNVVQIRAHGDKLHALARNTKLPASDRPRVEAQIQVYDSWVASMDALQSEGDELLAELVGLLNEYKKSVEFDLIFCSEENFLYRQKGQLKLDNTILEEFLPRLFDARLIPGFARQNGLECGPRASFAGLSFESPLLSLSNGGVYIKRKDQDFSVTRQHKLRITTPSNPDDAFEQDFHVSYFATEIKTNLDKTMFQEAAATAGELKRVSSGSKYVLLCEWLDMTPINTKLTAMDEVIVLRRAKRLGSNQRSAFSTAEGRHERREWYSDFLDSHPLSLEGVKRLIWHLNECFPAVEHDSEDIVLERGYF</sequence>
<dbReference type="GO" id="GO:0004519">
    <property type="term" value="F:endonuclease activity"/>
    <property type="evidence" value="ECO:0007669"/>
    <property type="project" value="UniProtKB-KW"/>
</dbReference>
<dbReference type="Proteomes" id="UP001140979">
    <property type="component" value="Unassembled WGS sequence"/>
</dbReference>
<accession>A0A9X4EZL8</accession>
<dbReference type="Pfam" id="PF09549">
    <property type="entry name" value="RE_Bpu10I"/>
    <property type="match status" value="1"/>
</dbReference>
<keyword evidence="1" id="KW-0540">Nuclease</keyword>
<dbReference type="InterPro" id="IPR018577">
    <property type="entry name" value="Restrct_endonuc_II_Bpu10I"/>
</dbReference>
<evidence type="ECO:0000313" key="1">
    <source>
        <dbReference type="EMBL" id="MDE1241444.1"/>
    </source>
</evidence>
<reference evidence="1" key="1">
    <citation type="submission" date="2022-02" db="EMBL/GenBank/DDBJ databases">
        <title>Emergence and expansion in Europe of a Vibrio aestuarianus clonal complex pathogenic for oysters.</title>
        <authorList>
            <person name="Mesnil A."/>
            <person name="Travers M.-A."/>
        </authorList>
    </citation>
    <scope>NUCLEOTIDE SEQUENCE</scope>
    <source>
        <strain evidence="1">19_064_11T1</strain>
    </source>
</reference>
<keyword evidence="1" id="KW-0255">Endonuclease</keyword>
<dbReference type="EC" id="3.1.21.-" evidence="1"/>
<dbReference type="EMBL" id="JAKNBA010000005">
    <property type="protein sequence ID" value="MDE1241444.1"/>
    <property type="molecule type" value="Genomic_DNA"/>
</dbReference>
<name>A0A9X4EZL8_9VIBR</name>
<protein>
    <submittedName>
        <fullName evidence="1">Bpu10I family restriction endonuclease</fullName>
        <ecNumber evidence="1">3.1.21.-</ecNumber>
    </submittedName>
</protein>
<evidence type="ECO:0000313" key="2">
    <source>
        <dbReference type="Proteomes" id="UP001140979"/>
    </source>
</evidence>
<dbReference type="GO" id="GO:0016787">
    <property type="term" value="F:hydrolase activity"/>
    <property type="evidence" value="ECO:0007669"/>
    <property type="project" value="UniProtKB-KW"/>
</dbReference>
<dbReference type="RefSeq" id="WP_274682746.1">
    <property type="nucleotide sequence ID" value="NZ_JAKNBA010000005.1"/>
</dbReference>
<organism evidence="1 2">
    <name type="scientific">Vibrio aestuarianus</name>
    <dbReference type="NCBI Taxonomy" id="28171"/>
    <lineage>
        <taxon>Bacteria</taxon>
        <taxon>Pseudomonadati</taxon>
        <taxon>Pseudomonadota</taxon>
        <taxon>Gammaproteobacteria</taxon>
        <taxon>Vibrionales</taxon>
        <taxon>Vibrionaceae</taxon>
        <taxon>Vibrio</taxon>
    </lineage>
</organism>
<dbReference type="AlphaFoldDB" id="A0A9X4EZL8"/>
<proteinExistence type="predicted"/>
<keyword evidence="1" id="KW-0378">Hydrolase</keyword>
<gene>
    <name evidence="1" type="ORF">L9W94_04620</name>
</gene>